<sequence length="646" mass="70910">MSVPSTSSNTVYYYAMIGGDYAGVYMEMIHSTPAKDKSLIPVPIIIKLYTVEDVSHISNHLNKVLKHLDGASCTVTDFMNFLIDCHHIIKLDQILKDEEVLTSNKHQFYTVFESSNAVSCMIYHNWHTDIKPWSMIPGKYNTRYHKFLTLCLAIAAMVLHGDEALLNAYGVMEAADRTVIYNNLHPASKVYDIQMDSKDKDKSTGIYAESYNYGQLPAKSGHHPPSHLSFPQKREHVQVSILCPTSQVVYNCPPPSLAWLSAPNAHVTLPPGALQVSSSSSLGGSPSLLSFELSMDELTLQTSADDSEEARNELLAGITHNDILEPQATTYQFNYPTVYTTSNKGKDFMEFTYNKSLTLFAKQFKAYLLSGINDMIKSVQAVTMDKKKQIVVMILMKLREAPYSIVVEYWPLARFCGSHDINDKVQLNILYRALETSMTSFCHLMPSEKIEWEQGLIHSVTHANAGTAAPMTNDAAAMPMATPQAASSIPQAAHMHIPPSSTPSGVQPLPSQPQVFISPLDELASLMSFTSASTLTITTSGGMTTGTSSFQFYLMAGYLPPPAGQLGYPAAYFPPPAGQPYPVAAYLPPPANQSAAAAPLSTLFINMNTNNVLKRKQKEHTDKGMPHGPHKKCNADTGSGWPTPAL</sequence>
<proteinExistence type="predicted"/>
<dbReference type="AlphaFoldDB" id="A0A0D7A0Q2"/>
<evidence type="ECO:0000313" key="2">
    <source>
        <dbReference type="EMBL" id="KIY44300.1"/>
    </source>
</evidence>
<feature type="region of interest" description="Disordered" evidence="1">
    <location>
        <begin position="616"/>
        <end position="646"/>
    </location>
</feature>
<protein>
    <submittedName>
        <fullName evidence="2">Uncharacterized protein</fullName>
    </submittedName>
</protein>
<gene>
    <name evidence="2" type="ORF">FISHEDRAFT_77684</name>
</gene>
<dbReference type="EMBL" id="KN882093">
    <property type="protein sequence ID" value="KIY44300.1"/>
    <property type="molecule type" value="Genomic_DNA"/>
</dbReference>
<dbReference type="OrthoDB" id="3033638at2759"/>
<dbReference type="Proteomes" id="UP000054144">
    <property type="component" value="Unassembled WGS sequence"/>
</dbReference>
<organism evidence="2 3">
    <name type="scientific">Fistulina hepatica ATCC 64428</name>
    <dbReference type="NCBI Taxonomy" id="1128425"/>
    <lineage>
        <taxon>Eukaryota</taxon>
        <taxon>Fungi</taxon>
        <taxon>Dikarya</taxon>
        <taxon>Basidiomycota</taxon>
        <taxon>Agaricomycotina</taxon>
        <taxon>Agaricomycetes</taxon>
        <taxon>Agaricomycetidae</taxon>
        <taxon>Agaricales</taxon>
        <taxon>Fistulinaceae</taxon>
        <taxon>Fistulina</taxon>
    </lineage>
</organism>
<reference evidence="2 3" key="1">
    <citation type="journal article" date="2015" name="Fungal Genet. Biol.">
        <title>Evolution of novel wood decay mechanisms in Agaricales revealed by the genome sequences of Fistulina hepatica and Cylindrobasidium torrendii.</title>
        <authorList>
            <person name="Floudas D."/>
            <person name="Held B.W."/>
            <person name="Riley R."/>
            <person name="Nagy L.G."/>
            <person name="Koehler G."/>
            <person name="Ransdell A.S."/>
            <person name="Younus H."/>
            <person name="Chow J."/>
            <person name="Chiniquy J."/>
            <person name="Lipzen A."/>
            <person name="Tritt A."/>
            <person name="Sun H."/>
            <person name="Haridas S."/>
            <person name="LaButti K."/>
            <person name="Ohm R.A."/>
            <person name="Kues U."/>
            <person name="Blanchette R.A."/>
            <person name="Grigoriev I.V."/>
            <person name="Minto R.E."/>
            <person name="Hibbett D.S."/>
        </authorList>
    </citation>
    <scope>NUCLEOTIDE SEQUENCE [LARGE SCALE GENOMIC DNA]</scope>
    <source>
        <strain evidence="2 3">ATCC 64428</strain>
    </source>
</reference>
<accession>A0A0D7A0Q2</accession>
<evidence type="ECO:0000313" key="3">
    <source>
        <dbReference type="Proteomes" id="UP000054144"/>
    </source>
</evidence>
<keyword evidence="3" id="KW-1185">Reference proteome</keyword>
<name>A0A0D7A0Q2_9AGAR</name>
<evidence type="ECO:0000256" key="1">
    <source>
        <dbReference type="SAM" id="MobiDB-lite"/>
    </source>
</evidence>